<accession>A0ABT8XHD3</accession>
<name>A0ABT8XHD3_9HYPH</name>
<gene>
    <name evidence="1" type="ORF">GB928_018295</name>
</gene>
<evidence type="ECO:0000313" key="1">
    <source>
        <dbReference type="EMBL" id="MDO6123142.1"/>
    </source>
</evidence>
<evidence type="ECO:0000313" key="2">
    <source>
        <dbReference type="Proteomes" id="UP001177080"/>
    </source>
</evidence>
<dbReference type="Proteomes" id="UP001177080">
    <property type="component" value="Unassembled WGS sequence"/>
</dbReference>
<dbReference type="RefSeq" id="WP_244760765.1">
    <property type="nucleotide sequence ID" value="NZ_JALJCJ010000002.1"/>
</dbReference>
<keyword evidence="2" id="KW-1185">Reference proteome</keyword>
<organism evidence="1 2">
    <name type="scientific">Shinella curvata</name>
    <dbReference type="NCBI Taxonomy" id="1817964"/>
    <lineage>
        <taxon>Bacteria</taxon>
        <taxon>Pseudomonadati</taxon>
        <taxon>Pseudomonadota</taxon>
        <taxon>Alphaproteobacteria</taxon>
        <taxon>Hyphomicrobiales</taxon>
        <taxon>Rhizobiaceae</taxon>
        <taxon>Shinella</taxon>
    </lineage>
</organism>
<dbReference type="EMBL" id="WHSC02000007">
    <property type="protein sequence ID" value="MDO6123142.1"/>
    <property type="molecule type" value="Genomic_DNA"/>
</dbReference>
<comment type="caution">
    <text evidence="1">The sequence shown here is derived from an EMBL/GenBank/DDBJ whole genome shotgun (WGS) entry which is preliminary data.</text>
</comment>
<sequence>MMLPDLRTARTVRVDIFIAGDHQQAKQVCREWCMENGACVTVEPVDYIYTGGEEAGVRVGFINYPRFPASEAYITGRAENLAARLMLRLCQHSYSIVGPEETTWYSRRPEDALSASGGGE</sequence>
<reference evidence="1" key="1">
    <citation type="submission" date="2022-04" db="EMBL/GenBank/DDBJ databases">
        <title>Shinella lacus sp. nov., a novel member of the genus Shinella from water.</title>
        <authorList>
            <person name="Deng Y."/>
        </authorList>
    </citation>
    <scope>NUCLEOTIDE SEQUENCE</scope>
    <source>
        <strain evidence="1">JCM 31239</strain>
    </source>
</reference>
<proteinExistence type="predicted"/>
<protein>
    <submittedName>
        <fullName evidence="1">Uncharacterized protein</fullName>
    </submittedName>
</protein>